<evidence type="ECO:0008006" key="3">
    <source>
        <dbReference type="Google" id="ProtNLM"/>
    </source>
</evidence>
<evidence type="ECO:0000256" key="1">
    <source>
        <dbReference type="SAM" id="SignalP"/>
    </source>
</evidence>
<accession>A0A2M3ZLP4</accession>
<dbReference type="EMBL" id="GGFM01008736">
    <property type="protein sequence ID" value="MBW29487.1"/>
    <property type="molecule type" value="Transcribed_RNA"/>
</dbReference>
<evidence type="ECO:0000313" key="2">
    <source>
        <dbReference type="EMBL" id="MBW29487.1"/>
    </source>
</evidence>
<keyword evidence="1" id="KW-0732">Signal</keyword>
<feature type="signal peptide" evidence="1">
    <location>
        <begin position="1"/>
        <end position="19"/>
    </location>
</feature>
<name>A0A2M3ZLP4_9DIPT</name>
<protein>
    <recommendedName>
        <fullName evidence="3">Secreted peptide</fullName>
    </recommendedName>
</protein>
<reference evidence="2" key="1">
    <citation type="submission" date="2018-01" db="EMBL/GenBank/DDBJ databases">
        <title>An insight into the sialome of Amazonian anophelines.</title>
        <authorList>
            <person name="Ribeiro J.M."/>
            <person name="Scarpassa V."/>
            <person name="Calvo E."/>
        </authorList>
    </citation>
    <scope>NUCLEOTIDE SEQUENCE</scope>
    <source>
        <tissue evidence="2">Salivary glands</tissue>
    </source>
</reference>
<feature type="chain" id="PRO_5014656288" description="Secreted peptide" evidence="1">
    <location>
        <begin position="20"/>
        <end position="71"/>
    </location>
</feature>
<dbReference type="AlphaFoldDB" id="A0A2M3ZLP4"/>
<proteinExistence type="predicted"/>
<organism evidence="2">
    <name type="scientific">Anopheles braziliensis</name>
    <dbReference type="NCBI Taxonomy" id="58242"/>
    <lineage>
        <taxon>Eukaryota</taxon>
        <taxon>Metazoa</taxon>
        <taxon>Ecdysozoa</taxon>
        <taxon>Arthropoda</taxon>
        <taxon>Hexapoda</taxon>
        <taxon>Insecta</taxon>
        <taxon>Pterygota</taxon>
        <taxon>Neoptera</taxon>
        <taxon>Endopterygota</taxon>
        <taxon>Diptera</taxon>
        <taxon>Nematocera</taxon>
        <taxon>Culicoidea</taxon>
        <taxon>Culicidae</taxon>
        <taxon>Anophelinae</taxon>
        <taxon>Anopheles</taxon>
    </lineage>
</organism>
<sequence>MYSFLTIFHFVPFFNLCFTNEFQQRDASTHYICLNCYFALASRSASLLVHSRGQFKYICICIYTSVLYSSM</sequence>